<organism evidence="5 6">
    <name type="scientific">Polarella glacialis</name>
    <name type="common">Dinoflagellate</name>
    <dbReference type="NCBI Taxonomy" id="89957"/>
    <lineage>
        <taxon>Eukaryota</taxon>
        <taxon>Sar</taxon>
        <taxon>Alveolata</taxon>
        <taxon>Dinophyceae</taxon>
        <taxon>Suessiales</taxon>
        <taxon>Suessiaceae</taxon>
        <taxon>Polarella</taxon>
    </lineage>
</organism>
<keyword evidence="3" id="KW-0732">Signal</keyword>
<evidence type="ECO:0000313" key="5">
    <source>
        <dbReference type="EMBL" id="CAE8718764.1"/>
    </source>
</evidence>
<comment type="caution">
    <text evidence="5">The sequence shown here is derived from an EMBL/GenBank/DDBJ whole genome shotgun (WGS) entry which is preliminary data.</text>
</comment>
<dbReference type="SMART" id="SM00672">
    <property type="entry name" value="CAP10"/>
    <property type="match status" value="1"/>
</dbReference>
<dbReference type="PANTHER" id="PTHR12203:SF35">
    <property type="entry name" value="PROTEIN O-GLUCOSYLTRANSFERASE 1"/>
    <property type="match status" value="1"/>
</dbReference>
<sequence length="539" mass="61074">MPRICVVVFLLAPVSCLWERSGGSQDCFTDAGTEEYCCDTARHGPLGCDECWEEGRTYEDCCLVPQEDPCNWEKVQSQLGSSPGATKVFASLSDMHFEDRAFVMETVRSGCCSHYHVTECWNNSSSIFDMSSDYVQCCFPKLVGMLRSPPPTWLRDEIQRATNGRRESSPGALDAFEQQCSLISEGMGDGRGRGAFCRIQMCRGHVTVQTSCNISFMAGGTSNLDRDTDVHGYLEAFVRALHILRDLAQDSLEVDMFISVQDMVMHNYSVPVASFNSYLETPDVMLLPAEWQLTSVAQRYYRKITLLDTIPWDEKLPVVFWRGGLGAAHSFWSSGQDQPPDVPMNCKLEDQFHQRAFNASNWYWHPRGRLCLLSTYSSDVDAKITNLNALRQIPEDQAASVQRTLERAGLWSRGHPVEDFLKYKYLIIPDISDRLYYLSWINAVLFIPKSAVKQWGMSLLQPWKHYIPLEHDLGDLVAKIAWAQSHQEACRRIAAQASALSRHIFSPDVSLLYLYHLLKSQEVSSGACNRDTRFNDREG</sequence>
<keyword evidence="2" id="KW-0808">Transferase</keyword>
<dbReference type="InterPro" id="IPR051091">
    <property type="entry name" value="O-Glucosyltr/Glycosyltrsf_90"/>
</dbReference>
<evidence type="ECO:0000313" key="6">
    <source>
        <dbReference type="Proteomes" id="UP000626109"/>
    </source>
</evidence>
<dbReference type="PANTHER" id="PTHR12203">
    <property type="entry name" value="KDEL LYS-ASP-GLU-LEU CONTAINING - RELATED"/>
    <property type="match status" value="1"/>
</dbReference>
<name>A0A813L2Y9_POLGL</name>
<accession>A0A813L2Y9</accession>
<evidence type="ECO:0000256" key="3">
    <source>
        <dbReference type="SAM" id="SignalP"/>
    </source>
</evidence>
<proteinExistence type="inferred from homology"/>
<dbReference type="Proteomes" id="UP000626109">
    <property type="component" value="Unassembled WGS sequence"/>
</dbReference>
<dbReference type="GO" id="GO:0016740">
    <property type="term" value="F:transferase activity"/>
    <property type="evidence" value="ECO:0007669"/>
    <property type="project" value="UniProtKB-KW"/>
</dbReference>
<reference evidence="5" key="1">
    <citation type="submission" date="2021-02" db="EMBL/GenBank/DDBJ databases">
        <authorList>
            <person name="Dougan E. K."/>
            <person name="Rhodes N."/>
            <person name="Thang M."/>
            <person name="Chan C."/>
        </authorList>
    </citation>
    <scope>NUCLEOTIDE SEQUENCE</scope>
</reference>
<protein>
    <recommendedName>
        <fullName evidence="4">Glycosyl transferase CAP10 domain-containing protein</fullName>
    </recommendedName>
</protein>
<evidence type="ECO:0000256" key="2">
    <source>
        <dbReference type="ARBA" id="ARBA00022679"/>
    </source>
</evidence>
<gene>
    <name evidence="5" type="ORF">PGLA2088_LOCUS40258</name>
</gene>
<dbReference type="EMBL" id="CAJNNW010033413">
    <property type="protein sequence ID" value="CAE8718764.1"/>
    <property type="molecule type" value="Genomic_DNA"/>
</dbReference>
<evidence type="ECO:0000259" key="4">
    <source>
        <dbReference type="SMART" id="SM00672"/>
    </source>
</evidence>
<feature type="signal peptide" evidence="3">
    <location>
        <begin position="1"/>
        <end position="16"/>
    </location>
</feature>
<evidence type="ECO:0000256" key="1">
    <source>
        <dbReference type="ARBA" id="ARBA00010118"/>
    </source>
</evidence>
<dbReference type="Pfam" id="PF05686">
    <property type="entry name" value="Glyco_transf_90"/>
    <property type="match status" value="1"/>
</dbReference>
<dbReference type="AlphaFoldDB" id="A0A813L2Y9"/>
<comment type="similarity">
    <text evidence="1">Belongs to the glycosyltransferase 90 family.</text>
</comment>
<dbReference type="InterPro" id="IPR006598">
    <property type="entry name" value="CAP10"/>
</dbReference>
<feature type="domain" description="Glycosyl transferase CAP10" evidence="4">
    <location>
        <begin position="254"/>
        <end position="521"/>
    </location>
</feature>
<feature type="chain" id="PRO_5032363681" description="Glycosyl transferase CAP10 domain-containing protein" evidence="3">
    <location>
        <begin position="17"/>
        <end position="539"/>
    </location>
</feature>